<evidence type="ECO:0000256" key="1">
    <source>
        <dbReference type="ARBA" id="ARBA00006803"/>
    </source>
</evidence>
<dbReference type="PANTHER" id="PTHR23128">
    <property type="entry name" value="SERPENTINE RECEPTOR, CLASS E (EPSILON)-RELATED"/>
    <property type="match status" value="1"/>
</dbReference>
<dbReference type="OrthoDB" id="5874078at2759"/>
<dbReference type="InterPro" id="IPR004151">
    <property type="entry name" value="7TM_GPCR_serpentine_rcpt_Sre"/>
</dbReference>
<reference evidence="4 5" key="1">
    <citation type="submission" date="2018-11" db="EMBL/GenBank/DDBJ databases">
        <authorList>
            <consortium name="Pathogen Informatics"/>
        </authorList>
    </citation>
    <scope>NUCLEOTIDE SEQUENCE [LARGE SCALE GENOMIC DNA]</scope>
</reference>
<evidence type="ECO:0000313" key="4">
    <source>
        <dbReference type="EMBL" id="VDM67775.1"/>
    </source>
</evidence>
<sequence>MRFMTIWTLVTVIPAAIAERVLASHYISDYEKINRPWISYLVNGSSLVLGAGYYLIFQSFFTGLYGMILTVVFTVTIFLLSSLAIMMVCRRDAAKLHDLKNETGCSTLNYTLSMKFQLEENVRVSKVYNISKFYQVAQMLV</sequence>
<name>A0A3P7K913_STRVU</name>
<keyword evidence="2" id="KW-1133">Transmembrane helix</keyword>
<dbReference type="AlphaFoldDB" id="A0A3P7K913"/>
<gene>
    <name evidence="4" type="ORF">SVUK_LOCUS2773</name>
</gene>
<organism evidence="4 5">
    <name type="scientific">Strongylus vulgaris</name>
    <name type="common">Blood worm</name>
    <dbReference type="NCBI Taxonomy" id="40348"/>
    <lineage>
        <taxon>Eukaryota</taxon>
        <taxon>Metazoa</taxon>
        <taxon>Ecdysozoa</taxon>
        <taxon>Nematoda</taxon>
        <taxon>Chromadorea</taxon>
        <taxon>Rhabditida</taxon>
        <taxon>Rhabditina</taxon>
        <taxon>Rhabditomorpha</taxon>
        <taxon>Strongyloidea</taxon>
        <taxon>Strongylidae</taxon>
        <taxon>Strongylus</taxon>
    </lineage>
</organism>
<evidence type="ECO:0000313" key="5">
    <source>
        <dbReference type="Proteomes" id="UP000270094"/>
    </source>
</evidence>
<dbReference type="Pfam" id="PF03125">
    <property type="entry name" value="Sre"/>
    <property type="match status" value="1"/>
</dbReference>
<evidence type="ECO:0000256" key="2">
    <source>
        <dbReference type="SAM" id="Phobius"/>
    </source>
</evidence>
<feature type="transmembrane region" description="Helical" evidence="2">
    <location>
        <begin position="64"/>
        <end position="88"/>
    </location>
</feature>
<protein>
    <submittedName>
        <fullName evidence="4">Uncharacterized protein</fullName>
    </submittedName>
</protein>
<dbReference type="EMBL" id="UYYB01006498">
    <property type="protein sequence ID" value="VDM67775.1"/>
    <property type="molecule type" value="Genomic_DNA"/>
</dbReference>
<feature type="chain" id="PRO_5018249664" evidence="3">
    <location>
        <begin position="19"/>
        <end position="141"/>
    </location>
</feature>
<dbReference type="PANTHER" id="PTHR23128:SF132">
    <property type="entry name" value="SERPENTINE RECEPTOR, CLASS E (EPSILON)-RELATED"/>
    <property type="match status" value="1"/>
</dbReference>
<proteinExistence type="inferred from homology"/>
<feature type="transmembrane region" description="Helical" evidence="2">
    <location>
        <begin position="37"/>
        <end position="57"/>
    </location>
</feature>
<feature type="signal peptide" evidence="3">
    <location>
        <begin position="1"/>
        <end position="18"/>
    </location>
</feature>
<keyword evidence="5" id="KW-1185">Reference proteome</keyword>
<keyword evidence="2" id="KW-0472">Membrane</keyword>
<accession>A0A3P7K913</accession>
<dbReference type="GO" id="GO:0007606">
    <property type="term" value="P:sensory perception of chemical stimulus"/>
    <property type="evidence" value="ECO:0007669"/>
    <property type="project" value="InterPro"/>
</dbReference>
<comment type="similarity">
    <text evidence="1">Belongs to the nematode receptor-like protein sre family.</text>
</comment>
<keyword evidence="3" id="KW-0732">Signal</keyword>
<evidence type="ECO:0000256" key="3">
    <source>
        <dbReference type="SAM" id="SignalP"/>
    </source>
</evidence>
<keyword evidence="2" id="KW-0812">Transmembrane</keyword>
<dbReference type="GO" id="GO:0016020">
    <property type="term" value="C:membrane"/>
    <property type="evidence" value="ECO:0007669"/>
    <property type="project" value="InterPro"/>
</dbReference>
<dbReference type="Proteomes" id="UP000270094">
    <property type="component" value="Unassembled WGS sequence"/>
</dbReference>